<comment type="caution">
    <text evidence="2">The sequence shown here is derived from an EMBL/GenBank/DDBJ whole genome shotgun (WGS) entry which is preliminary data.</text>
</comment>
<dbReference type="AlphaFoldDB" id="A0A328B1S3"/>
<dbReference type="Pfam" id="PF16694">
    <property type="entry name" value="Cytochrome_P460"/>
    <property type="match status" value="1"/>
</dbReference>
<dbReference type="CDD" id="cd20753">
    <property type="entry name" value="cyt_P460_Mc-like"/>
    <property type="match status" value="1"/>
</dbReference>
<evidence type="ECO:0000259" key="1">
    <source>
        <dbReference type="Pfam" id="PF16694"/>
    </source>
</evidence>
<dbReference type="EMBL" id="QFYP01000001">
    <property type="protein sequence ID" value="RAK59856.1"/>
    <property type="molecule type" value="Genomic_DNA"/>
</dbReference>
<proteinExistence type="predicted"/>
<dbReference type="Gene3D" id="3.50.70.20">
    <property type="entry name" value="Cytochrome P460"/>
    <property type="match status" value="1"/>
</dbReference>
<feature type="domain" description="Cytochrome P460" evidence="1">
    <location>
        <begin position="44"/>
        <end position="171"/>
    </location>
</feature>
<dbReference type="Proteomes" id="UP000249842">
    <property type="component" value="Unassembled WGS sequence"/>
</dbReference>
<dbReference type="InterPro" id="IPR032033">
    <property type="entry name" value="Cytochrome_P460"/>
</dbReference>
<evidence type="ECO:0000313" key="2">
    <source>
        <dbReference type="EMBL" id="RAK59856.1"/>
    </source>
</evidence>
<gene>
    <name evidence="2" type="ORF">DJ021_08575</name>
</gene>
<organism evidence="2 3">
    <name type="scientific">Phenylobacterium hankyongense</name>
    <dbReference type="NCBI Taxonomy" id="1813876"/>
    <lineage>
        <taxon>Bacteria</taxon>
        <taxon>Pseudomonadati</taxon>
        <taxon>Pseudomonadota</taxon>
        <taxon>Alphaproteobacteria</taxon>
        <taxon>Caulobacterales</taxon>
        <taxon>Caulobacteraceae</taxon>
        <taxon>Phenylobacterium</taxon>
    </lineage>
</organism>
<dbReference type="RefSeq" id="WP_111457149.1">
    <property type="nucleotide sequence ID" value="NZ_QFYP01000001.1"/>
</dbReference>
<dbReference type="InterPro" id="IPR038142">
    <property type="entry name" value="Cytochrome_P460_sp"/>
</dbReference>
<sequence>MKRNHRLTIAIAAGAVAVLGGAAISAADKYALISPGGIAFSDFRGYEDWAVVSSARTDEVLKVIVANPTMIKAYKAGVPGNGQPFPDGSRIVKLQWKPKKSTEAPFVVDVPDVFTQAFVIEKDAKRFPKSGGWGYALFNYDAAADKFTSDPALSDCGHACHLAVKAKDHIFHPYQRR</sequence>
<dbReference type="OrthoDB" id="511546at2"/>
<keyword evidence="3" id="KW-1185">Reference proteome</keyword>
<name>A0A328B1S3_9CAUL</name>
<evidence type="ECO:0000313" key="3">
    <source>
        <dbReference type="Proteomes" id="UP000249842"/>
    </source>
</evidence>
<accession>A0A328B1S3</accession>
<protein>
    <submittedName>
        <fullName evidence="2">Cytochrome P460</fullName>
    </submittedName>
</protein>
<reference evidence="3" key="1">
    <citation type="submission" date="2018-05" db="EMBL/GenBank/DDBJ databases">
        <authorList>
            <person name="Li X."/>
        </authorList>
    </citation>
    <scope>NUCLEOTIDE SEQUENCE [LARGE SCALE GENOMIC DNA]</scope>
    <source>
        <strain evidence="3">HKS-05</strain>
    </source>
</reference>